<dbReference type="Pfam" id="PF05426">
    <property type="entry name" value="Alginate_lyase"/>
    <property type="match status" value="1"/>
</dbReference>
<feature type="domain" description="Alginate lyase" evidence="4">
    <location>
        <begin position="112"/>
        <end position="315"/>
    </location>
</feature>
<dbReference type="RefSeq" id="WP_273631652.1">
    <property type="nucleotide sequence ID" value="NZ_CP117167.1"/>
</dbReference>
<feature type="chain" id="PRO_5046959129" evidence="3">
    <location>
        <begin position="24"/>
        <end position="401"/>
    </location>
</feature>
<evidence type="ECO:0000256" key="1">
    <source>
        <dbReference type="ARBA" id="ARBA00022729"/>
    </source>
</evidence>
<protein>
    <submittedName>
        <fullName evidence="5">Alginate lyase family protein</fullName>
    </submittedName>
</protein>
<name>A0ABY7TAJ8_9SPHI</name>
<feature type="signal peptide" evidence="3">
    <location>
        <begin position="1"/>
        <end position="23"/>
    </location>
</feature>
<dbReference type="InterPro" id="IPR008397">
    <property type="entry name" value="Alginate_lyase_dom"/>
</dbReference>
<dbReference type="Proteomes" id="UP001216139">
    <property type="component" value="Chromosome"/>
</dbReference>
<keyword evidence="6" id="KW-1185">Reference proteome</keyword>
<gene>
    <name evidence="5" type="ORF">PQO05_05395</name>
</gene>
<evidence type="ECO:0000313" key="6">
    <source>
        <dbReference type="Proteomes" id="UP001216139"/>
    </source>
</evidence>
<proteinExistence type="predicted"/>
<dbReference type="InterPro" id="IPR008929">
    <property type="entry name" value="Chondroitin_lyas"/>
</dbReference>
<keyword evidence="1 3" id="KW-0732">Signal</keyword>
<dbReference type="Gene3D" id="1.50.10.100">
    <property type="entry name" value="Chondroitin AC/alginate lyase"/>
    <property type="match status" value="1"/>
</dbReference>
<dbReference type="SUPFAM" id="SSF48230">
    <property type="entry name" value="Chondroitin AC/alginate lyase"/>
    <property type="match status" value="1"/>
</dbReference>
<accession>A0ABY7TAJ8</accession>
<evidence type="ECO:0000256" key="3">
    <source>
        <dbReference type="SAM" id="SignalP"/>
    </source>
</evidence>
<sequence>MRTNKLIYLSLSGALVLAGLLMAKCTKNENPSNPAVKAGGTANLATNSTQVVSAAGFTHPGILNTQNSLAYACQQANSGDANRLAAYQYVLNMCNTWTSRNAYVANVATEPGAVNQQEVDFKGDALLAYATALRWAKTGDAQYATRCKQILDGWAGTFRTLSVTSGQANQVDLEASWAAPTFAAAAEIIKYYQPATGAAGGWTTAENTQFVAFLNRLKGYISNTTSTGYNNNWYTSAGYALMAIGVFEDDRTTYNNGVTIINNVIPLEMNSTGYMSGEVCVNHQDYVHYQYALTGMAYAANIAGIQGDLSIYSATSSRLLAGFTWQSGLMQGTLTAACTPNGNKTSPIWPGIFPADRHYNTAATNYIASHYATNSNGLPGGDLGFLSWTQFTHYNVPTSVN</sequence>
<evidence type="ECO:0000256" key="2">
    <source>
        <dbReference type="ARBA" id="ARBA00023239"/>
    </source>
</evidence>
<keyword evidence="2 5" id="KW-0456">Lyase</keyword>
<reference evidence="5 6" key="1">
    <citation type="submission" date="2023-02" db="EMBL/GenBank/DDBJ databases">
        <title>Genome sequence of Mucilaginibacter jinjuensis strain KACC 16571.</title>
        <authorList>
            <person name="Kim S."/>
            <person name="Heo J."/>
            <person name="Kwon S.-W."/>
        </authorList>
    </citation>
    <scope>NUCLEOTIDE SEQUENCE [LARGE SCALE GENOMIC DNA]</scope>
    <source>
        <strain evidence="5 6">KACC 16571</strain>
    </source>
</reference>
<dbReference type="GO" id="GO:0016829">
    <property type="term" value="F:lyase activity"/>
    <property type="evidence" value="ECO:0007669"/>
    <property type="project" value="UniProtKB-KW"/>
</dbReference>
<dbReference type="EMBL" id="CP117167">
    <property type="protein sequence ID" value="WCT13367.1"/>
    <property type="molecule type" value="Genomic_DNA"/>
</dbReference>
<evidence type="ECO:0000259" key="4">
    <source>
        <dbReference type="Pfam" id="PF05426"/>
    </source>
</evidence>
<organism evidence="5 6">
    <name type="scientific">Mucilaginibacter jinjuensis</name>
    <dbReference type="NCBI Taxonomy" id="1176721"/>
    <lineage>
        <taxon>Bacteria</taxon>
        <taxon>Pseudomonadati</taxon>
        <taxon>Bacteroidota</taxon>
        <taxon>Sphingobacteriia</taxon>
        <taxon>Sphingobacteriales</taxon>
        <taxon>Sphingobacteriaceae</taxon>
        <taxon>Mucilaginibacter</taxon>
    </lineage>
</organism>
<evidence type="ECO:0000313" key="5">
    <source>
        <dbReference type="EMBL" id="WCT13367.1"/>
    </source>
</evidence>